<dbReference type="Pfam" id="PF05681">
    <property type="entry name" value="Fumerase"/>
    <property type="match status" value="1"/>
</dbReference>
<dbReference type="RefSeq" id="WP_095133151.1">
    <property type="nucleotide sequence ID" value="NZ_NIBG01000006.1"/>
</dbReference>
<evidence type="ECO:0000256" key="5">
    <source>
        <dbReference type="ARBA" id="ARBA00023014"/>
    </source>
</evidence>
<dbReference type="OrthoDB" id="9798978at2"/>
<evidence type="ECO:0000313" key="9">
    <source>
        <dbReference type="Proteomes" id="UP000216024"/>
    </source>
</evidence>
<keyword evidence="2" id="KW-0004">4Fe-4S</keyword>
<sequence length="280" mass="30247">MREIHVDEIIQSVKEMCMSANYNLGKDVMDAFNCAREKEESPIGKGILDNLIKNANIAKDNQVPMCQDTGMAVVFVEVGQDVHITGGLITDAINEGVRRGYTEGYLRKSVVKDPLIRENTKDNTPAVIYYDMVPGDKVKITVAPKGFGSENMSKTKMLKPSDGMKGVIDFVVDAVSQAGPNPCPPIVVGVGIGGTIDKACNMAKRALLRPIGEASSKEHIKEIEEILIEKINNLGIGPQGLGGRTTALTVNVETFPTHIAGLPVAVNINCHASRHEERVI</sequence>
<keyword evidence="5" id="KW-0411">Iron-sulfur</keyword>
<evidence type="ECO:0000256" key="3">
    <source>
        <dbReference type="ARBA" id="ARBA00022723"/>
    </source>
</evidence>
<comment type="caution">
    <text evidence="8">The sequence shown here is derived from an EMBL/GenBank/DDBJ whole genome shotgun (WGS) entry which is preliminary data.</text>
</comment>
<dbReference type="PANTHER" id="PTHR30389:SF17">
    <property type="entry name" value="L(+)-TARTRATE DEHYDRATASE SUBUNIT ALPHA-RELATED"/>
    <property type="match status" value="1"/>
</dbReference>
<keyword evidence="3" id="KW-0479">Metal-binding</keyword>
<protein>
    <submittedName>
        <fullName evidence="8">Fumarate hydratase</fullName>
        <ecNumber evidence="8">4.2.1.2</ecNumber>
    </submittedName>
</protein>
<feature type="domain" description="Fe-S hydro-lyase tartrate dehydratase alpha-type catalytic" evidence="7">
    <location>
        <begin position="11"/>
        <end position="277"/>
    </location>
</feature>
<proteinExistence type="inferred from homology"/>
<dbReference type="NCBIfam" id="TIGR00722">
    <property type="entry name" value="ttdA_fumA_fumB"/>
    <property type="match status" value="1"/>
</dbReference>
<dbReference type="NCBIfam" id="NF004885">
    <property type="entry name" value="PRK06246.1"/>
    <property type="match status" value="1"/>
</dbReference>
<keyword evidence="6 8" id="KW-0456">Lyase</keyword>
<dbReference type="GO" id="GO:0051539">
    <property type="term" value="F:4 iron, 4 sulfur cluster binding"/>
    <property type="evidence" value="ECO:0007669"/>
    <property type="project" value="UniProtKB-KW"/>
</dbReference>
<evidence type="ECO:0000256" key="6">
    <source>
        <dbReference type="ARBA" id="ARBA00023239"/>
    </source>
</evidence>
<evidence type="ECO:0000256" key="4">
    <source>
        <dbReference type="ARBA" id="ARBA00023004"/>
    </source>
</evidence>
<name>A0A267MLA9_9FIRM</name>
<dbReference type="AlphaFoldDB" id="A0A267MLA9"/>
<reference evidence="8 9" key="1">
    <citation type="submission" date="2017-06" db="EMBL/GenBank/DDBJ databases">
        <title>Draft genome sequence of anaerobic fermentative bacterium Anaeromicrobium sediminis DY2726D isolated from West Pacific Ocean sediments.</title>
        <authorList>
            <person name="Zeng X."/>
        </authorList>
    </citation>
    <scope>NUCLEOTIDE SEQUENCE [LARGE SCALE GENOMIC DNA]</scope>
    <source>
        <strain evidence="8 9">DY2726D</strain>
    </source>
</reference>
<dbReference type="PANTHER" id="PTHR30389">
    <property type="entry name" value="FUMARATE HYDRATASE-RELATED"/>
    <property type="match status" value="1"/>
</dbReference>
<dbReference type="InterPro" id="IPR004646">
    <property type="entry name" value="Fe-S_hydro-lyase_TtdA-typ_cat"/>
</dbReference>
<evidence type="ECO:0000313" key="8">
    <source>
        <dbReference type="EMBL" id="PAB59698.1"/>
    </source>
</evidence>
<dbReference type="InterPro" id="IPR051208">
    <property type="entry name" value="Class-I_Fumarase/Tartrate_DH"/>
</dbReference>
<gene>
    <name evidence="8" type="ORF">CCE28_09025</name>
</gene>
<dbReference type="GO" id="GO:0004333">
    <property type="term" value="F:fumarate hydratase activity"/>
    <property type="evidence" value="ECO:0007669"/>
    <property type="project" value="UniProtKB-EC"/>
</dbReference>
<dbReference type="EMBL" id="NIBG01000006">
    <property type="protein sequence ID" value="PAB59698.1"/>
    <property type="molecule type" value="Genomic_DNA"/>
</dbReference>
<dbReference type="GO" id="GO:0046872">
    <property type="term" value="F:metal ion binding"/>
    <property type="evidence" value="ECO:0007669"/>
    <property type="project" value="UniProtKB-KW"/>
</dbReference>
<dbReference type="EC" id="4.2.1.2" evidence="8"/>
<evidence type="ECO:0000256" key="1">
    <source>
        <dbReference type="ARBA" id="ARBA00008876"/>
    </source>
</evidence>
<evidence type="ECO:0000256" key="2">
    <source>
        <dbReference type="ARBA" id="ARBA00022485"/>
    </source>
</evidence>
<keyword evidence="4" id="KW-0408">Iron</keyword>
<comment type="similarity">
    <text evidence="1">Belongs to the class-I fumarase family.</text>
</comment>
<dbReference type="Proteomes" id="UP000216024">
    <property type="component" value="Unassembled WGS sequence"/>
</dbReference>
<keyword evidence="9" id="KW-1185">Reference proteome</keyword>
<organism evidence="8 9">
    <name type="scientific">Anaeromicrobium sediminis</name>
    <dbReference type="NCBI Taxonomy" id="1478221"/>
    <lineage>
        <taxon>Bacteria</taxon>
        <taxon>Bacillati</taxon>
        <taxon>Bacillota</taxon>
        <taxon>Clostridia</taxon>
        <taxon>Peptostreptococcales</taxon>
        <taxon>Thermotaleaceae</taxon>
        <taxon>Anaeromicrobium</taxon>
    </lineage>
</organism>
<accession>A0A267MLA9</accession>
<evidence type="ECO:0000259" key="7">
    <source>
        <dbReference type="Pfam" id="PF05681"/>
    </source>
</evidence>